<evidence type="ECO:0000313" key="3">
    <source>
        <dbReference type="Proteomes" id="UP000199317"/>
    </source>
</evidence>
<dbReference type="OrthoDB" id="8818275at2"/>
<organism evidence="2 3">
    <name type="scientific">Paracidovorax cattleyae</name>
    <dbReference type="NCBI Taxonomy" id="80868"/>
    <lineage>
        <taxon>Bacteria</taxon>
        <taxon>Pseudomonadati</taxon>
        <taxon>Pseudomonadota</taxon>
        <taxon>Betaproteobacteria</taxon>
        <taxon>Burkholderiales</taxon>
        <taxon>Comamonadaceae</taxon>
        <taxon>Paracidovorax</taxon>
    </lineage>
</organism>
<proteinExistence type="predicted"/>
<dbReference type="Proteomes" id="UP000199317">
    <property type="component" value="Unassembled WGS sequence"/>
</dbReference>
<accession>A0A1H0VAN7</accession>
<reference evidence="3" key="1">
    <citation type="submission" date="2016-10" db="EMBL/GenBank/DDBJ databases">
        <authorList>
            <person name="Varghese N."/>
            <person name="Submissions S."/>
        </authorList>
    </citation>
    <scope>NUCLEOTIDE SEQUENCE [LARGE SCALE GENOMIC DNA]</scope>
    <source>
        <strain evidence="3">DSM 17101</strain>
    </source>
</reference>
<evidence type="ECO:0000313" key="2">
    <source>
        <dbReference type="EMBL" id="SDP75295.1"/>
    </source>
</evidence>
<dbReference type="RefSeq" id="WP_092837001.1">
    <property type="nucleotide sequence ID" value="NZ_CP028290.1"/>
</dbReference>
<gene>
    <name evidence="2" type="ORF">SAMN04489708_12463</name>
</gene>
<dbReference type="AlphaFoldDB" id="A0A1H0VAN7"/>
<evidence type="ECO:0000256" key="1">
    <source>
        <dbReference type="SAM" id="MobiDB-lite"/>
    </source>
</evidence>
<feature type="region of interest" description="Disordered" evidence="1">
    <location>
        <begin position="1"/>
        <end position="98"/>
    </location>
</feature>
<protein>
    <submittedName>
        <fullName evidence="2">Uncharacterized protein</fullName>
    </submittedName>
</protein>
<sequence>MFNRVSGNGGRNPYATFQVSPNSSPERAQDESPDKVTQWDLPASPPRAANRPPRASAESSSSMAPRGVAFSASTRYEGGRGALDGRHVSGDGGDPKMRAQFSRNQRAAALLGEYPDGLTEALKKAVKSGNLLNSTSKEGKAVYAIYKQMMKDR</sequence>
<feature type="compositionally biased region" description="Basic and acidic residues" evidence="1">
    <location>
        <begin position="83"/>
        <end position="97"/>
    </location>
</feature>
<name>A0A1H0VAN7_9BURK</name>
<keyword evidence="3" id="KW-1185">Reference proteome</keyword>
<dbReference type="EMBL" id="FNJL01000024">
    <property type="protein sequence ID" value="SDP75295.1"/>
    <property type="molecule type" value="Genomic_DNA"/>
</dbReference>
<feature type="compositionally biased region" description="Polar residues" evidence="1">
    <location>
        <begin position="15"/>
        <end position="26"/>
    </location>
</feature>
<feature type="compositionally biased region" description="Low complexity" evidence="1">
    <location>
        <begin position="46"/>
        <end position="66"/>
    </location>
</feature>